<dbReference type="Pfam" id="PF00642">
    <property type="entry name" value="zf-CCCH"/>
    <property type="match status" value="1"/>
</dbReference>
<keyword evidence="2" id="KW-0597">Phosphoprotein</keyword>
<keyword evidence="5 11" id="KW-0863">Zinc-finger</keyword>
<feature type="domain" description="C3H1-type" evidence="14">
    <location>
        <begin position="157"/>
        <end position="184"/>
    </location>
</feature>
<name>A0A8C5FGS3_GADMO</name>
<feature type="compositionally biased region" description="Basic and acidic residues" evidence="12">
    <location>
        <begin position="300"/>
        <end position="325"/>
    </location>
</feature>
<evidence type="ECO:0000256" key="8">
    <source>
        <dbReference type="ARBA" id="ARBA00023242"/>
    </source>
</evidence>
<evidence type="ECO:0000256" key="4">
    <source>
        <dbReference type="ARBA" id="ARBA00022737"/>
    </source>
</evidence>
<dbReference type="InterPro" id="IPR000571">
    <property type="entry name" value="Znf_CCCH"/>
</dbReference>
<dbReference type="Gene3D" id="3.30.70.330">
    <property type="match status" value="1"/>
</dbReference>
<feature type="compositionally biased region" description="Basic residues" evidence="12">
    <location>
        <begin position="376"/>
        <end position="400"/>
    </location>
</feature>
<feature type="compositionally biased region" description="Basic and acidic residues" evidence="12">
    <location>
        <begin position="193"/>
        <end position="221"/>
    </location>
</feature>
<protein>
    <recommendedName>
        <fullName evidence="17">Zinc finger (CCCH type), RNA-binding motif and serine/arginine rich 2</fullName>
    </recommendedName>
</protein>
<dbReference type="FunFam" id="3.30.70.330:FF:000209">
    <property type="entry name" value="U2 small nuclear ribonucleoprotein auxiliary factor 35 kDa subunit-related protein 2"/>
    <property type="match status" value="1"/>
</dbReference>
<evidence type="ECO:0000259" key="14">
    <source>
        <dbReference type="PROSITE" id="PS50103"/>
    </source>
</evidence>
<dbReference type="SUPFAM" id="SSF54928">
    <property type="entry name" value="RNA-binding domain, RBD"/>
    <property type="match status" value="1"/>
</dbReference>
<comment type="subcellular location">
    <subcellularLocation>
        <location evidence="1">Nucleus</location>
    </subcellularLocation>
</comment>
<feature type="domain" description="RRM" evidence="13">
    <location>
        <begin position="49"/>
        <end position="155"/>
    </location>
</feature>
<reference evidence="15" key="2">
    <citation type="submission" date="2025-09" db="UniProtKB">
        <authorList>
            <consortium name="Ensembl"/>
        </authorList>
    </citation>
    <scope>IDENTIFICATION</scope>
</reference>
<dbReference type="SMART" id="SM00360">
    <property type="entry name" value="RRM"/>
    <property type="match status" value="1"/>
</dbReference>
<dbReference type="OMA" id="DFNESRC"/>
<dbReference type="InterPro" id="IPR000504">
    <property type="entry name" value="RRM_dom"/>
</dbReference>
<keyword evidence="9" id="KW-0687">Ribonucleoprotein</keyword>
<dbReference type="SMART" id="SM00356">
    <property type="entry name" value="ZnF_C3H1"/>
    <property type="match status" value="2"/>
</dbReference>
<evidence type="ECO:0000256" key="3">
    <source>
        <dbReference type="ARBA" id="ARBA00022723"/>
    </source>
</evidence>
<evidence type="ECO:0000313" key="16">
    <source>
        <dbReference type="Proteomes" id="UP000694546"/>
    </source>
</evidence>
<sequence length="485" mass="55547">MNPEAPKTENSENYGTERDGQNCPFFLKTGACRFGDRCSRRHAHPPSSSTLMIRGMFVTYGMDQCHRDDYDTDASLEHSEEDLHDHFLEFYHDVLPEFQSLGRVVQFKVSCNFEPHLRGNVYVQFSTEEQCMEAYQKFNGRYYAGKQLTCELCPVTRWKNAICGLFNKLKCPKGKHCNFLHVFRNPGDEFWEADRDISPDRTGEGSRRGGWGSERRSERSWRNHRHGSRSPPRSERSGTGRRGSERRGSERRERRRSQSRESARSHRRVESLRSESQASRRRPASSRGERCRSRSPSGGQERDRLGNRSRERDRERDRSRERDGSPDGSPNGDLRGGGKDGERRPKRERSTRRSPGKQNHEDGEGRDGSSDDGNPSHHRHKRSKKSKKKNKKKLKKKKRSRSAEVISSSGESENQDDADVEIKEETSPPNTGDGVLEVLSVGLRPDPRVEPLAAESQSVLEETADPPELPCQQEEDDVIDVKPQL</sequence>
<keyword evidence="16" id="KW-1185">Reference proteome</keyword>
<evidence type="ECO:0000259" key="13">
    <source>
        <dbReference type="PROSITE" id="PS50102"/>
    </source>
</evidence>
<keyword evidence="7 10" id="KW-0694">RNA-binding</keyword>
<dbReference type="CDD" id="cd12540">
    <property type="entry name" value="RRM_U2AFBPL"/>
    <property type="match status" value="1"/>
</dbReference>
<dbReference type="SMART" id="SM00361">
    <property type="entry name" value="RRM_1"/>
    <property type="match status" value="1"/>
</dbReference>
<evidence type="ECO:0000256" key="2">
    <source>
        <dbReference type="ARBA" id="ARBA00022553"/>
    </source>
</evidence>
<feature type="compositionally biased region" description="Basic and acidic residues" evidence="12">
    <location>
        <begin position="232"/>
        <end position="273"/>
    </location>
</feature>
<dbReference type="Proteomes" id="UP000694546">
    <property type="component" value="Chromosome 14"/>
</dbReference>
<dbReference type="GO" id="GO:0089701">
    <property type="term" value="C:U2AF complex"/>
    <property type="evidence" value="ECO:0007669"/>
    <property type="project" value="InterPro"/>
</dbReference>
<evidence type="ECO:0000256" key="10">
    <source>
        <dbReference type="PROSITE-ProRule" id="PRU00176"/>
    </source>
</evidence>
<feature type="zinc finger region" description="C3H1-type" evidence="11">
    <location>
        <begin position="17"/>
        <end position="45"/>
    </location>
</feature>
<dbReference type="PANTHER" id="PTHR12620">
    <property type="entry name" value="U2 SNRNP AUXILIARY FACTOR, SMALL SUBUNIT"/>
    <property type="match status" value="1"/>
</dbReference>
<feature type="region of interest" description="Disordered" evidence="12">
    <location>
        <begin position="193"/>
        <end position="485"/>
    </location>
</feature>
<feature type="zinc finger region" description="C3H1-type" evidence="11">
    <location>
        <begin position="157"/>
        <end position="184"/>
    </location>
</feature>
<dbReference type="GO" id="GO:0003723">
    <property type="term" value="F:RNA binding"/>
    <property type="evidence" value="ECO:0007669"/>
    <property type="project" value="UniProtKB-UniRule"/>
</dbReference>
<accession>A0A8C5FGS3</accession>
<dbReference type="InterPro" id="IPR003954">
    <property type="entry name" value="RRM_euk-type"/>
</dbReference>
<proteinExistence type="predicted"/>
<evidence type="ECO:0000256" key="7">
    <source>
        <dbReference type="ARBA" id="ARBA00022884"/>
    </source>
</evidence>
<evidence type="ECO:0000256" key="9">
    <source>
        <dbReference type="ARBA" id="ARBA00023274"/>
    </source>
</evidence>
<dbReference type="PRINTS" id="PR01848">
    <property type="entry name" value="U2AUXFACTOR"/>
</dbReference>
<dbReference type="Ensembl" id="ENSGMOT00000035353.1">
    <property type="protein sequence ID" value="ENSGMOP00000035455.1"/>
    <property type="gene ID" value="ENSGMOG00000032949.1"/>
</dbReference>
<dbReference type="InterPro" id="IPR035979">
    <property type="entry name" value="RBD_domain_sf"/>
</dbReference>
<dbReference type="GeneTree" id="ENSGT00950000183152"/>
<keyword evidence="4" id="KW-0677">Repeat</keyword>
<evidence type="ECO:0000256" key="5">
    <source>
        <dbReference type="ARBA" id="ARBA00022771"/>
    </source>
</evidence>
<keyword evidence="3 11" id="KW-0479">Metal-binding</keyword>
<evidence type="ECO:0000256" key="1">
    <source>
        <dbReference type="ARBA" id="ARBA00004123"/>
    </source>
</evidence>
<dbReference type="GO" id="GO:0000398">
    <property type="term" value="P:mRNA splicing, via spliceosome"/>
    <property type="evidence" value="ECO:0007669"/>
    <property type="project" value="InterPro"/>
</dbReference>
<keyword evidence="6 11" id="KW-0862">Zinc</keyword>
<reference evidence="15" key="1">
    <citation type="submission" date="2025-08" db="UniProtKB">
        <authorList>
            <consortium name="Ensembl"/>
        </authorList>
    </citation>
    <scope>IDENTIFICATION</scope>
</reference>
<dbReference type="GO" id="GO:0008270">
    <property type="term" value="F:zinc ion binding"/>
    <property type="evidence" value="ECO:0007669"/>
    <property type="project" value="UniProtKB-KW"/>
</dbReference>
<feature type="compositionally biased region" description="Basic residues" evidence="12">
    <location>
        <begin position="346"/>
        <end position="355"/>
    </location>
</feature>
<organism evidence="15 16">
    <name type="scientific">Gadus morhua</name>
    <name type="common">Atlantic cod</name>
    <dbReference type="NCBI Taxonomy" id="8049"/>
    <lineage>
        <taxon>Eukaryota</taxon>
        <taxon>Metazoa</taxon>
        <taxon>Chordata</taxon>
        <taxon>Craniata</taxon>
        <taxon>Vertebrata</taxon>
        <taxon>Euteleostomi</taxon>
        <taxon>Actinopterygii</taxon>
        <taxon>Neopterygii</taxon>
        <taxon>Teleostei</taxon>
        <taxon>Neoteleostei</taxon>
        <taxon>Acanthomorphata</taxon>
        <taxon>Zeiogadaria</taxon>
        <taxon>Gadariae</taxon>
        <taxon>Gadiformes</taxon>
        <taxon>Gadoidei</taxon>
        <taxon>Gadidae</taxon>
        <taxon>Gadus</taxon>
    </lineage>
</organism>
<dbReference type="PROSITE" id="PS50103">
    <property type="entry name" value="ZF_C3H1"/>
    <property type="match status" value="2"/>
</dbReference>
<evidence type="ECO:0000313" key="15">
    <source>
        <dbReference type="Ensembl" id="ENSGMOP00000035455.1"/>
    </source>
</evidence>
<feature type="compositionally biased region" description="Basic and acidic residues" evidence="12">
    <location>
        <begin position="358"/>
        <end position="369"/>
    </location>
</feature>
<evidence type="ECO:0000256" key="6">
    <source>
        <dbReference type="ARBA" id="ARBA00022833"/>
    </source>
</evidence>
<dbReference type="InterPro" id="IPR009145">
    <property type="entry name" value="U2AF_small"/>
</dbReference>
<keyword evidence="8" id="KW-0539">Nucleus</keyword>
<evidence type="ECO:0000256" key="12">
    <source>
        <dbReference type="SAM" id="MobiDB-lite"/>
    </source>
</evidence>
<dbReference type="PROSITE" id="PS50102">
    <property type="entry name" value="RRM"/>
    <property type="match status" value="1"/>
</dbReference>
<evidence type="ECO:0000256" key="11">
    <source>
        <dbReference type="PROSITE-ProRule" id="PRU00723"/>
    </source>
</evidence>
<dbReference type="InterPro" id="IPR012677">
    <property type="entry name" value="Nucleotide-bd_a/b_plait_sf"/>
</dbReference>
<dbReference type="GO" id="GO:1990904">
    <property type="term" value="C:ribonucleoprotein complex"/>
    <property type="evidence" value="ECO:0007669"/>
    <property type="project" value="UniProtKB-KW"/>
</dbReference>
<evidence type="ECO:0008006" key="17">
    <source>
        <dbReference type="Google" id="ProtNLM"/>
    </source>
</evidence>
<feature type="domain" description="C3H1-type" evidence="14">
    <location>
        <begin position="17"/>
        <end position="45"/>
    </location>
</feature>
<dbReference type="AlphaFoldDB" id="A0A8C5FGS3"/>
<feature type="compositionally biased region" description="Basic and acidic residues" evidence="12">
    <location>
        <begin position="336"/>
        <end position="345"/>
    </location>
</feature>